<name>A0ABV0TRA5_9TELE</name>
<organism evidence="2 3">
    <name type="scientific">Ilyodon furcidens</name>
    <name type="common">goldbreast splitfin</name>
    <dbReference type="NCBI Taxonomy" id="33524"/>
    <lineage>
        <taxon>Eukaryota</taxon>
        <taxon>Metazoa</taxon>
        <taxon>Chordata</taxon>
        <taxon>Craniata</taxon>
        <taxon>Vertebrata</taxon>
        <taxon>Euteleostomi</taxon>
        <taxon>Actinopterygii</taxon>
        <taxon>Neopterygii</taxon>
        <taxon>Teleostei</taxon>
        <taxon>Neoteleostei</taxon>
        <taxon>Acanthomorphata</taxon>
        <taxon>Ovalentaria</taxon>
        <taxon>Atherinomorphae</taxon>
        <taxon>Cyprinodontiformes</taxon>
        <taxon>Goodeidae</taxon>
        <taxon>Ilyodon</taxon>
    </lineage>
</organism>
<feature type="compositionally biased region" description="Basic and acidic residues" evidence="1">
    <location>
        <begin position="55"/>
        <end position="64"/>
    </location>
</feature>
<reference evidence="2 3" key="1">
    <citation type="submission" date="2021-06" db="EMBL/GenBank/DDBJ databases">
        <authorList>
            <person name="Palmer J.M."/>
        </authorList>
    </citation>
    <scope>NUCLEOTIDE SEQUENCE [LARGE SCALE GENOMIC DNA]</scope>
    <source>
        <strain evidence="3">if_2019</strain>
        <tissue evidence="2">Muscle</tissue>
    </source>
</reference>
<evidence type="ECO:0000256" key="1">
    <source>
        <dbReference type="SAM" id="MobiDB-lite"/>
    </source>
</evidence>
<sequence>MCKGASQYIRILSIHPFAIPASSIVGRGEAGAYLQRSMGERRGTPWTGRQSIAGQHRDTHDKQPFTHPFTPKGNLERPMNLTVMVLGCGRSWSTRREPTHARGEHANSMQKDPRLGVKPRTYLLLGNSATNCTTISILLKCSFVSLTQFA</sequence>
<dbReference type="Proteomes" id="UP001482620">
    <property type="component" value="Unassembled WGS sequence"/>
</dbReference>
<accession>A0ABV0TRA5</accession>
<evidence type="ECO:0000313" key="3">
    <source>
        <dbReference type="Proteomes" id="UP001482620"/>
    </source>
</evidence>
<keyword evidence="3" id="KW-1185">Reference proteome</keyword>
<feature type="region of interest" description="Disordered" evidence="1">
    <location>
        <begin position="39"/>
        <end position="64"/>
    </location>
</feature>
<evidence type="ECO:0000313" key="2">
    <source>
        <dbReference type="EMBL" id="MEQ2234845.1"/>
    </source>
</evidence>
<proteinExistence type="predicted"/>
<protein>
    <submittedName>
        <fullName evidence="2">Uncharacterized protein</fullName>
    </submittedName>
</protein>
<gene>
    <name evidence="2" type="ORF">ILYODFUR_035579</name>
</gene>
<dbReference type="EMBL" id="JAHRIQ010041593">
    <property type="protein sequence ID" value="MEQ2234845.1"/>
    <property type="molecule type" value="Genomic_DNA"/>
</dbReference>
<feature type="region of interest" description="Disordered" evidence="1">
    <location>
        <begin position="94"/>
        <end position="113"/>
    </location>
</feature>
<comment type="caution">
    <text evidence="2">The sequence shown here is derived from an EMBL/GenBank/DDBJ whole genome shotgun (WGS) entry which is preliminary data.</text>
</comment>